<dbReference type="AlphaFoldDB" id="A0A8S0U1U9"/>
<name>A0A8S0U1U9_OLEEU</name>
<evidence type="ECO:0000313" key="2">
    <source>
        <dbReference type="Proteomes" id="UP000594638"/>
    </source>
</evidence>
<gene>
    <name evidence="1" type="ORF">OLEA9_A022006</name>
</gene>
<evidence type="ECO:0000313" key="1">
    <source>
        <dbReference type="EMBL" id="CAA3012879.1"/>
    </source>
</evidence>
<dbReference type="Proteomes" id="UP000594638">
    <property type="component" value="Unassembled WGS sequence"/>
</dbReference>
<organism evidence="1 2">
    <name type="scientific">Olea europaea subsp. europaea</name>
    <dbReference type="NCBI Taxonomy" id="158383"/>
    <lineage>
        <taxon>Eukaryota</taxon>
        <taxon>Viridiplantae</taxon>
        <taxon>Streptophyta</taxon>
        <taxon>Embryophyta</taxon>
        <taxon>Tracheophyta</taxon>
        <taxon>Spermatophyta</taxon>
        <taxon>Magnoliopsida</taxon>
        <taxon>eudicotyledons</taxon>
        <taxon>Gunneridae</taxon>
        <taxon>Pentapetalae</taxon>
        <taxon>asterids</taxon>
        <taxon>lamiids</taxon>
        <taxon>Lamiales</taxon>
        <taxon>Oleaceae</taxon>
        <taxon>Oleeae</taxon>
        <taxon>Olea</taxon>
    </lineage>
</organism>
<proteinExistence type="predicted"/>
<protein>
    <submittedName>
        <fullName evidence="1">Uncharacterized protein</fullName>
    </submittedName>
</protein>
<dbReference type="Gramene" id="OE9A022006T1">
    <property type="protein sequence ID" value="OE9A022006C1"/>
    <property type="gene ID" value="OE9A022006"/>
</dbReference>
<dbReference type="OrthoDB" id="267517at2759"/>
<accession>A0A8S0U1U9</accession>
<sequence length="52" mass="5689">HVDALYSIGVVRLYRDPNNGKIKFATTGTTAEVQLPRFNPLTTAAAVLKYVP</sequence>
<keyword evidence="2" id="KW-1185">Reference proteome</keyword>
<comment type="caution">
    <text evidence="1">The sequence shown here is derived from an EMBL/GenBank/DDBJ whole genome shotgun (WGS) entry which is preliminary data.</text>
</comment>
<dbReference type="EMBL" id="CACTIH010007415">
    <property type="protein sequence ID" value="CAA3012879.1"/>
    <property type="molecule type" value="Genomic_DNA"/>
</dbReference>
<reference evidence="1 2" key="1">
    <citation type="submission" date="2019-12" db="EMBL/GenBank/DDBJ databases">
        <authorList>
            <person name="Alioto T."/>
            <person name="Alioto T."/>
            <person name="Gomez Garrido J."/>
        </authorList>
    </citation>
    <scope>NUCLEOTIDE SEQUENCE [LARGE SCALE GENOMIC DNA]</scope>
</reference>
<feature type="non-terminal residue" evidence="1">
    <location>
        <position position="1"/>
    </location>
</feature>